<evidence type="ECO:0000256" key="2">
    <source>
        <dbReference type="ARBA" id="ARBA00022617"/>
    </source>
</evidence>
<dbReference type="EMBL" id="CP017248">
    <property type="protein sequence ID" value="AOR34266.1"/>
    <property type="molecule type" value="Genomic_DNA"/>
</dbReference>
<dbReference type="FunFam" id="1.10.630.10:FF:000018">
    <property type="entry name" value="Cytochrome P450 monooxygenase"/>
    <property type="match status" value="1"/>
</dbReference>
<comment type="similarity">
    <text evidence="1 7">Belongs to the cytochrome P450 family.</text>
</comment>
<dbReference type="InterPro" id="IPR001128">
    <property type="entry name" value="Cyt_P450"/>
</dbReference>
<dbReference type="InterPro" id="IPR002397">
    <property type="entry name" value="Cyt_P450_B"/>
</dbReference>
<dbReference type="Gene3D" id="1.10.630.10">
    <property type="entry name" value="Cytochrome P450"/>
    <property type="match status" value="1"/>
</dbReference>
<keyword evidence="3 7" id="KW-0479">Metal-binding</keyword>
<dbReference type="GO" id="GO:0004497">
    <property type="term" value="F:monooxygenase activity"/>
    <property type="evidence" value="ECO:0007669"/>
    <property type="project" value="UniProtKB-KW"/>
</dbReference>
<evidence type="ECO:0000256" key="1">
    <source>
        <dbReference type="ARBA" id="ARBA00010617"/>
    </source>
</evidence>
<keyword evidence="4 7" id="KW-0560">Oxidoreductase</keyword>
<dbReference type="SUPFAM" id="SSF48264">
    <property type="entry name" value="Cytochrome P450"/>
    <property type="match status" value="1"/>
</dbReference>
<dbReference type="PROSITE" id="PS00086">
    <property type="entry name" value="CYTOCHROME_P450"/>
    <property type="match status" value="1"/>
</dbReference>
<dbReference type="GO" id="GO:0020037">
    <property type="term" value="F:heme binding"/>
    <property type="evidence" value="ECO:0007669"/>
    <property type="project" value="InterPro"/>
</dbReference>
<keyword evidence="2 7" id="KW-0349">Heme</keyword>
<proteinExistence type="inferred from homology"/>
<evidence type="ECO:0000313" key="10">
    <source>
        <dbReference type="Proteomes" id="UP000094960"/>
    </source>
</evidence>
<dbReference type="PRINTS" id="PR00359">
    <property type="entry name" value="BP450"/>
</dbReference>
<organism evidence="9 10">
    <name type="scientific">Streptomyces fodineus</name>
    <dbReference type="NCBI Taxonomy" id="1904616"/>
    <lineage>
        <taxon>Bacteria</taxon>
        <taxon>Bacillati</taxon>
        <taxon>Actinomycetota</taxon>
        <taxon>Actinomycetes</taxon>
        <taxon>Kitasatosporales</taxon>
        <taxon>Streptomycetaceae</taxon>
        <taxon>Streptomyces</taxon>
    </lineage>
</organism>
<dbReference type="Proteomes" id="UP000094960">
    <property type="component" value="Chromosome"/>
</dbReference>
<keyword evidence="10" id="KW-1185">Reference proteome</keyword>
<protein>
    <recommendedName>
        <fullName evidence="11">Cytochrome</fullName>
    </recommendedName>
</protein>
<evidence type="ECO:0000256" key="6">
    <source>
        <dbReference type="ARBA" id="ARBA00023033"/>
    </source>
</evidence>
<dbReference type="GO" id="GO:0005506">
    <property type="term" value="F:iron ion binding"/>
    <property type="evidence" value="ECO:0007669"/>
    <property type="project" value="InterPro"/>
</dbReference>
<dbReference type="PANTHER" id="PTHR46696">
    <property type="entry name" value="P450, PUTATIVE (EUROFUNG)-RELATED"/>
    <property type="match status" value="1"/>
</dbReference>
<name>A0A1D7YFG9_9ACTN</name>
<sequence>MEETRMTIEAAPLPTNRPNPFDPPEDYRILRENQPIGRMVLADGSLGWVVTSYELVRFVLADSRFSADGRKTTSPHRILPEAARKPRPGFFLQMDPPDHTRYRGLLTGQFTVRRMKALEPRIREHVTDTLDEMQRAGDSADLVGSFARRLPSLMLCELLGVPYDERGDFQRFTGGAPQTNLPRETAERSAQIGAALIATNEYVLSLVRRKRKQPGDDMLSGLMTADPTLTDEEIAGMGRLLLLAGHDTTASMLSLGTFLLLQHPEQAAEIRRDPEAVNRAVEEIMRYLTVVQFGAFRAATEDLEVGGQLVKAGETVVCSLAAANRDPRQFADPDRLDVTREHTPHLAFGHGAHFCVGAQLGRLEMRIGYRELFTRLPRLRLAVPPQEIEIRTGSTIYALGSLPVTWS</sequence>
<evidence type="ECO:0000256" key="7">
    <source>
        <dbReference type="RuleBase" id="RU000461"/>
    </source>
</evidence>
<dbReference type="KEGG" id="spun:BFF78_27300"/>
<dbReference type="CDD" id="cd11030">
    <property type="entry name" value="CYP105-like"/>
    <property type="match status" value="1"/>
</dbReference>
<evidence type="ECO:0000256" key="3">
    <source>
        <dbReference type="ARBA" id="ARBA00022723"/>
    </source>
</evidence>
<evidence type="ECO:0000313" key="9">
    <source>
        <dbReference type="EMBL" id="AOR34266.1"/>
    </source>
</evidence>
<dbReference type="Pfam" id="PF00067">
    <property type="entry name" value="p450"/>
    <property type="match status" value="1"/>
</dbReference>
<evidence type="ECO:0000256" key="5">
    <source>
        <dbReference type="ARBA" id="ARBA00023004"/>
    </source>
</evidence>
<dbReference type="GO" id="GO:0016705">
    <property type="term" value="F:oxidoreductase activity, acting on paired donors, with incorporation or reduction of molecular oxygen"/>
    <property type="evidence" value="ECO:0007669"/>
    <property type="project" value="InterPro"/>
</dbReference>
<dbReference type="PRINTS" id="PR00385">
    <property type="entry name" value="P450"/>
</dbReference>
<evidence type="ECO:0000256" key="4">
    <source>
        <dbReference type="ARBA" id="ARBA00023002"/>
    </source>
</evidence>
<feature type="region of interest" description="Disordered" evidence="8">
    <location>
        <begin position="1"/>
        <end position="22"/>
    </location>
</feature>
<reference evidence="10" key="1">
    <citation type="submission" date="2016-09" db="EMBL/GenBank/DDBJ databases">
        <title>Streptomyces puniciscabiei strain:TW1S1 Genome sequencing and assembly.</title>
        <authorList>
            <person name="Kim M.-K."/>
            <person name="Kim S.B."/>
        </authorList>
    </citation>
    <scope>NUCLEOTIDE SEQUENCE [LARGE SCALE GENOMIC DNA]</scope>
    <source>
        <strain evidence="10">TW1S1</strain>
    </source>
</reference>
<dbReference type="AlphaFoldDB" id="A0A1D7YFG9"/>
<accession>A0A1D7YFG9</accession>
<dbReference type="InterPro" id="IPR036396">
    <property type="entry name" value="Cyt_P450_sf"/>
</dbReference>
<dbReference type="PANTHER" id="PTHR46696:SF1">
    <property type="entry name" value="CYTOCHROME P450 YJIB-RELATED"/>
    <property type="match status" value="1"/>
</dbReference>
<evidence type="ECO:0008006" key="11">
    <source>
        <dbReference type="Google" id="ProtNLM"/>
    </source>
</evidence>
<keyword evidence="5 7" id="KW-0408">Iron</keyword>
<dbReference type="InterPro" id="IPR017972">
    <property type="entry name" value="Cyt_P450_CS"/>
</dbReference>
<gene>
    <name evidence="9" type="ORF">BFF78_27300</name>
</gene>
<evidence type="ECO:0000256" key="8">
    <source>
        <dbReference type="SAM" id="MobiDB-lite"/>
    </source>
</evidence>
<keyword evidence="6 7" id="KW-0503">Monooxygenase</keyword>